<accession>A0A0M4L3E3</accession>
<feature type="domain" description="Radical SAM core" evidence="11">
    <location>
        <begin position="1"/>
        <end position="231"/>
    </location>
</feature>
<sequence>MLQIPPLSLYIHYPWCLKKCPYCDFNSHEGEIQSDYISALIKDLDGDLQYVQNRAIESIFIGGGTPSLMSAEDASYLLNGLKDRLNFSDNVEITMEVNPGTFEAEKFTEFRSIGINRLSVGVQSFEDSQLKFLGRVHSSNEAVNAIIEAQRAGFTNINIDLMYGLNGQSVEMCIEDLNKAIELSPTHISFYQLTLEPNTLFSKFPPRLPSDEIIWEMGEKGAKLLNKKGFRQYEVSAYSSNPSLHNLNYWTFGDYIGIGAGAHGKITDMSSHQISRTLKPKSPNEYLLSIKQKKMISRKKIVDSLSFEFMLNSLRLIDGFDSGLFESRTGLSIESVRSQIKEAEKLNLLNISDNWIKPTKKGYSFLNELQEIFL</sequence>
<dbReference type="InterPro" id="IPR034505">
    <property type="entry name" value="Coproporphyrinogen-III_oxidase"/>
</dbReference>
<dbReference type="PANTHER" id="PTHR13932">
    <property type="entry name" value="COPROPORPHYRINIGEN III OXIDASE"/>
    <property type="match status" value="1"/>
</dbReference>
<evidence type="ECO:0000256" key="4">
    <source>
        <dbReference type="ARBA" id="ARBA00022617"/>
    </source>
</evidence>
<dbReference type="KEGG" id="tsn:W908_01770"/>
<evidence type="ECO:0000256" key="9">
    <source>
        <dbReference type="ARBA" id="ARBA00023186"/>
    </source>
</evidence>
<dbReference type="CDD" id="cd01335">
    <property type="entry name" value="Radical_SAM"/>
    <property type="match status" value="1"/>
</dbReference>
<dbReference type="SFLD" id="SFLDS00029">
    <property type="entry name" value="Radical_SAM"/>
    <property type="match status" value="1"/>
</dbReference>
<dbReference type="SFLD" id="SFLDF00288">
    <property type="entry name" value="HemN-like__clustered_with_nucl"/>
    <property type="match status" value="1"/>
</dbReference>
<evidence type="ECO:0000256" key="1">
    <source>
        <dbReference type="ARBA" id="ARBA00001966"/>
    </source>
</evidence>
<dbReference type="InterPro" id="IPR058240">
    <property type="entry name" value="rSAM_sf"/>
</dbReference>
<dbReference type="InterPro" id="IPR007197">
    <property type="entry name" value="rSAM"/>
</dbReference>
<evidence type="ECO:0000256" key="7">
    <source>
        <dbReference type="ARBA" id="ARBA00023004"/>
    </source>
</evidence>
<dbReference type="InterPro" id="IPR010723">
    <property type="entry name" value="HemN_C"/>
</dbReference>
<evidence type="ECO:0000259" key="11">
    <source>
        <dbReference type="PROSITE" id="PS51918"/>
    </source>
</evidence>
<evidence type="ECO:0000256" key="5">
    <source>
        <dbReference type="ARBA" id="ARBA00022691"/>
    </source>
</evidence>
<dbReference type="PANTHER" id="PTHR13932:SF5">
    <property type="entry name" value="RADICAL S-ADENOSYL METHIONINE DOMAIN-CONTAINING PROTEIN 1, MITOCHONDRIAL"/>
    <property type="match status" value="1"/>
</dbReference>
<dbReference type="NCBIfam" id="TIGR00539">
    <property type="entry name" value="hemN_rel"/>
    <property type="match status" value="1"/>
</dbReference>
<evidence type="ECO:0000313" key="13">
    <source>
        <dbReference type="Proteomes" id="UP000068905"/>
    </source>
</evidence>
<dbReference type="PATRIC" id="fig|1125411.7.peg.349"/>
<dbReference type="Pfam" id="PF04055">
    <property type="entry name" value="Radical_SAM"/>
    <property type="match status" value="1"/>
</dbReference>
<dbReference type="Proteomes" id="UP000068905">
    <property type="component" value="Chromosome"/>
</dbReference>
<dbReference type="OrthoDB" id="9808022at2"/>
<dbReference type="SUPFAM" id="SSF102114">
    <property type="entry name" value="Radical SAM enzymes"/>
    <property type="match status" value="1"/>
</dbReference>
<comment type="similarity">
    <text evidence="2">Belongs to the anaerobic coproporphyrinogen-III oxidase family. HemW subfamily.</text>
</comment>
<comment type="function">
    <text evidence="10">Probably acts as a heme chaperone, transferring heme to an unknown acceptor. Binds one molecule of heme per monomer, possibly covalently. Binds 1 [4Fe-4S] cluster. The cluster is coordinated with 3 cysteines and an exchangeable S-adenosyl-L-methionine.</text>
</comment>
<comment type="cofactor">
    <cofactor evidence="1">
        <name>[4Fe-4S] cluster</name>
        <dbReference type="ChEBI" id="CHEBI:49883"/>
    </cofactor>
</comment>
<dbReference type="InterPro" id="IPR004559">
    <property type="entry name" value="HemW-like"/>
</dbReference>
<dbReference type="RefSeq" id="WP_020023957.1">
    <property type="nucleotide sequence ID" value="NZ_CP006911.1"/>
</dbReference>
<dbReference type="SFLD" id="SFLDF00562">
    <property type="entry name" value="HemN-like__clustered_with_heat"/>
    <property type="match status" value="1"/>
</dbReference>
<gene>
    <name evidence="12" type="ORF">W908_01770</name>
</gene>
<keyword evidence="10" id="KW-0004">4Fe-4S</keyword>
<evidence type="ECO:0000256" key="3">
    <source>
        <dbReference type="ARBA" id="ARBA00017228"/>
    </source>
</evidence>
<keyword evidence="10" id="KW-0963">Cytoplasm</keyword>
<keyword evidence="6 10" id="KW-0479">Metal-binding</keyword>
<keyword evidence="8 10" id="KW-0411">Iron-sulfur</keyword>
<dbReference type="SMART" id="SM00729">
    <property type="entry name" value="Elp3"/>
    <property type="match status" value="1"/>
</dbReference>
<keyword evidence="4 10" id="KW-0349">Heme</keyword>
<organism evidence="12 13">
    <name type="scientific">Candidatus Pseudothioglobus singularis PS1</name>
    <dbReference type="NCBI Taxonomy" id="1125411"/>
    <lineage>
        <taxon>Bacteria</taxon>
        <taxon>Pseudomonadati</taxon>
        <taxon>Pseudomonadota</taxon>
        <taxon>Gammaproteobacteria</taxon>
        <taxon>Candidatus Pseudothioglobaceae</taxon>
        <taxon>Candidatus Pseudothioglobus</taxon>
    </lineage>
</organism>
<evidence type="ECO:0000256" key="10">
    <source>
        <dbReference type="RuleBase" id="RU364116"/>
    </source>
</evidence>
<keyword evidence="13" id="KW-1185">Reference proteome</keyword>
<dbReference type="PROSITE" id="PS51918">
    <property type="entry name" value="RADICAL_SAM"/>
    <property type="match status" value="1"/>
</dbReference>
<dbReference type="GO" id="GO:0046872">
    <property type="term" value="F:metal ion binding"/>
    <property type="evidence" value="ECO:0007669"/>
    <property type="project" value="UniProtKB-UniRule"/>
</dbReference>
<dbReference type="SFLD" id="SFLDG01065">
    <property type="entry name" value="anaerobic_coproporphyrinogen-I"/>
    <property type="match status" value="1"/>
</dbReference>
<dbReference type="InterPro" id="IPR013785">
    <property type="entry name" value="Aldolase_TIM"/>
</dbReference>
<keyword evidence="9 10" id="KW-0143">Chaperone</keyword>
<proteinExistence type="inferred from homology"/>
<dbReference type="AlphaFoldDB" id="A0A0M4L3E3"/>
<dbReference type="GO" id="GO:0004109">
    <property type="term" value="F:coproporphyrinogen oxidase activity"/>
    <property type="evidence" value="ECO:0007669"/>
    <property type="project" value="InterPro"/>
</dbReference>
<dbReference type="InterPro" id="IPR006638">
    <property type="entry name" value="Elp3/MiaA/NifB-like_rSAM"/>
</dbReference>
<dbReference type="GO" id="GO:0051539">
    <property type="term" value="F:4 iron, 4 sulfur cluster binding"/>
    <property type="evidence" value="ECO:0007669"/>
    <property type="project" value="UniProtKB-UniRule"/>
</dbReference>
<evidence type="ECO:0000256" key="2">
    <source>
        <dbReference type="ARBA" id="ARBA00006100"/>
    </source>
</evidence>
<dbReference type="Pfam" id="PF06969">
    <property type="entry name" value="HemN_C"/>
    <property type="match status" value="1"/>
</dbReference>
<dbReference type="Gene3D" id="3.20.20.70">
    <property type="entry name" value="Aldolase class I"/>
    <property type="match status" value="1"/>
</dbReference>
<dbReference type="STRING" id="1125411.W908_01770"/>
<evidence type="ECO:0000256" key="8">
    <source>
        <dbReference type="ARBA" id="ARBA00023014"/>
    </source>
</evidence>
<evidence type="ECO:0000313" key="12">
    <source>
        <dbReference type="EMBL" id="ALE01446.1"/>
    </source>
</evidence>
<dbReference type="GO" id="GO:0006779">
    <property type="term" value="P:porphyrin-containing compound biosynthetic process"/>
    <property type="evidence" value="ECO:0007669"/>
    <property type="project" value="InterPro"/>
</dbReference>
<name>A0A0M4L3E3_9GAMM</name>
<keyword evidence="7 10" id="KW-0408">Iron</keyword>
<protein>
    <recommendedName>
        <fullName evidence="3 10">Heme chaperone HemW</fullName>
    </recommendedName>
</protein>
<dbReference type="EMBL" id="CP006911">
    <property type="protein sequence ID" value="ALE01446.1"/>
    <property type="molecule type" value="Genomic_DNA"/>
</dbReference>
<dbReference type="GO" id="GO:0005737">
    <property type="term" value="C:cytoplasm"/>
    <property type="evidence" value="ECO:0007669"/>
    <property type="project" value="UniProtKB-SubCell"/>
</dbReference>
<keyword evidence="5 10" id="KW-0949">S-adenosyl-L-methionine</keyword>
<comment type="subcellular location">
    <subcellularLocation>
        <location evidence="10">Cytoplasm</location>
    </subcellularLocation>
</comment>
<evidence type="ECO:0000256" key="6">
    <source>
        <dbReference type="ARBA" id="ARBA00022723"/>
    </source>
</evidence>
<reference evidence="12 13" key="1">
    <citation type="journal article" date="2015" name="Genome Announc.">
        <title>Genome Sequence of 'Candidatus Thioglobus singularis' Strain PS1, a Mixotroph from the SUP05 Clade of Marine Gammaproteobacteria.</title>
        <authorList>
            <person name="Marshall K.T."/>
            <person name="Morris R.M."/>
        </authorList>
    </citation>
    <scope>NUCLEOTIDE SEQUENCE [LARGE SCALE GENOMIC DNA]</scope>
    <source>
        <strain evidence="12 13">PS1</strain>
    </source>
</reference>